<protein>
    <submittedName>
        <fullName evidence="2">Uncharacterized protein</fullName>
    </submittedName>
</protein>
<sequence length="185" mass="20113">MYATLYFLSAFLATTTLALPAATNPGFRLSALKIHEVEGGNTTIRFSIFDPDPLTNGTGICRGEWLTGSGGYPTGSYESCGNTTFAWNMNSYDNITSFVLGLEHLFTDPSYVTNLLRSGLALHSFNVLTVSRVGDYPYDQVITFGNAVVNQPDIMCTAHGHAAECCQDTNSTIRAPIYATTSKRR</sequence>
<dbReference type="EMBL" id="JAVRRL010000049">
    <property type="protein sequence ID" value="KAK5110451.1"/>
    <property type="molecule type" value="Genomic_DNA"/>
</dbReference>
<gene>
    <name evidence="2" type="ORF">LTR62_005802</name>
</gene>
<accession>A0AAN7YF04</accession>
<comment type="caution">
    <text evidence="2">The sequence shown here is derived from an EMBL/GenBank/DDBJ whole genome shotgun (WGS) entry which is preliminary data.</text>
</comment>
<dbReference type="AlphaFoldDB" id="A0AAN7YF04"/>
<keyword evidence="1" id="KW-0732">Signal</keyword>
<organism evidence="2 3">
    <name type="scientific">Meristemomyces frigidus</name>
    <dbReference type="NCBI Taxonomy" id="1508187"/>
    <lineage>
        <taxon>Eukaryota</taxon>
        <taxon>Fungi</taxon>
        <taxon>Dikarya</taxon>
        <taxon>Ascomycota</taxon>
        <taxon>Pezizomycotina</taxon>
        <taxon>Dothideomycetes</taxon>
        <taxon>Dothideomycetidae</taxon>
        <taxon>Mycosphaerellales</taxon>
        <taxon>Teratosphaeriaceae</taxon>
        <taxon>Meristemomyces</taxon>
    </lineage>
</organism>
<reference evidence="2" key="1">
    <citation type="submission" date="2023-08" db="EMBL/GenBank/DDBJ databases">
        <title>Black Yeasts Isolated from many extreme environments.</title>
        <authorList>
            <person name="Coleine C."/>
            <person name="Stajich J.E."/>
            <person name="Selbmann L."/>
        </authorList>
    </citation>
    <scope>NUCLEOTIDE SEQUENCE</scope>
    <source>
        <strain evidence="2">CCFEE 5401</strain>
    </source>
</reference>
<dbReference type="Proteomes" id="UP001310890">
    <property type="component" value="Unassembled WGS sequence"/>
</dbReference>
<proteinExistence type="predicted"/>
<evidence type="ECO:0000256" key="1">
    <source>
        <dbReference type="SAM" id="SignalP"/>
    </source>
</evidence>
<feature type="chain" id="PRO_5042907393" evidence="1">
    <location>
        <begin position="19"/>
        <end position="185"/>
    </location>
</feature>
<feature type="signal peptide" evidence="1">
    <location>
        <begin position="1"/>
        <end position="18"/>
    </location>
</feature>
<evidence type="ECO:0000313" key="3">
    <source>
        <dbReference type="Proteomes" id="UP001310890"/>
    </source>
</evidence>
<evidence type="ECO:0000313" key="2">
    <source>
        <dbReference type="EMBL" id="KAK5110451.1"/>
    </source>
</evidence>
<name>A0AAN7YF04_9PEZI</name>